<evidence type="ECO:0000256" key="6">
    <source>
        <dbReference type="ARBA" id="ARBA00023136"/>
    </source>
</evidence>
<protein>
    <recommendedName>
        <fullName evidence="10">EF-hand domain-containing protein</fullName>
    </recommendedName>
</protein>
<evidence type="ECO:0000256" key="9">
    <source>
        <dbReference type="SAM" id="Phobius"/>
    </source>
</evidence>
<evidence type="ECO:0000256" key="7">
    <source>
        <dbReference type="ARBA" id="ARBA00023265"/>
    </source>
</evidence>
<dbReference type="EMBL" id="DAKRPA010000292">
    <property type="protein sequence ID" value="DAZ93783.1"/>
    <property type="molecule type" value="Genomic_DNA"/>
</dbReference>
<keyword evidence="3 9" id="KW-0812">Transmembrane</keyword>
<feature type="domain" description="EF-hand" evidence="10">
    <location>
        <begin position="617"/>
        <end position="652"/>
    </location>
</feature>
<dbReference type="PANTHER" id="PTHR31942">
    <property type="entry name" value="MLO-LIKE PROTEIN 1"/>
    <property type="match status" value="1"/>
</dbReference>
<reference evidence="11" key="1">
    <citation type="submission" date="2022-11" db="EMBL/GenBank/DDBJ databases">
        <authorList>
            <person name="Morgan W.R."/>
            <person name="Tartar A."/>
        </authorList>
    </citation>
    <scope>NUCLEOTIDE SEQUENCE</scope>
    <source>
        <strain evidence="11">ARSEF 373</strain>
    </source>
</reference>
<evidence type="ECO:0000259" key="10">
    <source>
        <dbReference type="PROSITE" id="PS50222"/>
    </source>
</evidence>
<feature type="transmembrane region" description="Helical" evidence="9">
    <location>
        <begin position="92"/>
        <end position="113"/>
    </location>
</feature>
<dbReference type="GO" id="GO:0016020">
    <property type="term" value="C:membrane"/>
    <property type="evidence" value="ECO:0007669"/>
    <property type="project" value="UniProtKB-SubCell"/>
</dbReference>
<dbReference type="GO" id="GO:0006952">
    <property type="term" value="P:defense response"/>
    <property type="evidence" value="ECO:0007669"/>
    <property type="project" value="UniProtKB-KW"/>
</dbReference>
<evidence type="ECO:0000256" key="3">
    <source>
        <dbReference type="ARBA" id="ARBA00022692"/>
    </source>
</evidence>
<keyword evidence="5 9" id="KW-1133">Transmembrane helix</keyword>
<dbReference type="PROSITE" id="PS50222">
    <property type="entry name" value="EF_HAND_2"/>
    <property type="match status" value="1"/>
</dbReference>
<comment type="similarity">
    <text evidence="2">Belongs to the MLO family.</text>
</comment>
<feature type="compositionally biased region" description="Polar residues" evidence="8">
    <location>
        <begin position="722"/>
        <end position="733"/>
    </location>
</feature>
<feature type="region of interest" description="Disordered" evidence="8">
    <location>
        <begin position="722"/>
        <end position="787"/>
    </location>
</feature>
<evidence type="ECO:0000256" key="1">
    <source>
        <dbReference type="ARBA" id="ARBA00004141"/>
    </source>
</evidence>
<gene>
    <name evidence="11" type="ORF">N0F65_008050</name>
</gene>
<organism evidence="11 12">
    <name type="scientific">Lagenidium giganteum</name>
    <dbReference type="NCBI Taxonomy" id="4803"/>
    <lineage>
        <taxon>Eukaryota</taxon>
        <taxon>Sar</taxon>
        <taxon>Stramenopiles</taxon>
        <taxon>Oomycota</taxon>
        <taxon>Peronosporomycetes</taxon>
        <taxon>Pythiales</taxon>
        <taxon>Pythiaceae</taxon>
    </lineage>
</organism>
<keyword evidence="4" id="KW-0611">Plant defense</keyword>
<feature type="transmembrane region" description="Helical" evidence="9">
    <location>
        <begin position="330"/>
        <end position="351"/>
    </location>
</feature>
<proteinExistence type="inferred from homology"/>
<dbReference type="InterPro" id="IPR011992">
    <property type="entry name" value="EF-hand-dom_pair"/>
</dbReference>
<feature type="transmembrane region" description="Helical" evidence="9">
    <location>
        <begin position="546"/>
        <end position="565"/>
    </location>
</feature>
<name>A0AAV2YIX1_9STRA</name>
<feature type="transmembrane region" description="Helical" evidence="9">
    <location>
        <begin position="133"/>
        <end position="151"/>
    </location>
</feature>
<feature type="transmembrane region" description="Helical" evidence="9">
    <location>
        <begin position="171"/>
        <end position="191"/>
    </location>
</feature>
<evidence type="ECO:0000256" key="5">
    <source>
        <dbReference type="ARBA" id="ARBA00022989"/>
    </source>
</evidence>
<comment type="caution">
    <text evidence="11">The sequence shown here is derived from an EMBL/GenBank/DDBJ whole genome shotgun (WGS) entry which is preliminary data.</text>
</comment>
<evidence type="ECO:0000313" key="12">
    <source>
        <dbReference type="Proteomes" id="UP001146120"/>
    </source>
</evidence>
<feature type="non-terminal residue" evidence="11">
    <location>
        <position position="787"/>
    </location>
</feature>
<dbReference type="Proteomes" id="UP001146120">
    <property type="component" value="Unassembled WGS sequence"/>
</dbReference>
<dbReference type="AlphaFoldDB" id="A0AAV2YIX1"/>
<feature type="transmembrane region" description="Helical" evidence="9">
    <location>
        <begin position="289"/>
        <end position="310"/>
    </location>
</feature>
<dbReference type="InterPro" id="IPR004326">
    <property type="entry name" value="Mlo"/>
</dbReference>
<keyword evidence="6 9" id="KW-0472">Membrane</keyword>
<dbReference type="SUPFAM" id="SSF47473">
    <property type="entry name" value="EF-hand"/>
    <property type="match status" value="1"/>
</dbReference>
<comment type="subcellular location">
    <subcellularLocation>
        <location evidence="1">Membrane</location>
        <topology evidence="1">Multi-pass membrane protein</topology>
    </subcellularLocation>
</comment>
<evidence type="ECO:0000256" key="4">
    <source>
        <dbReference type="ARBA" id="ARBA00022821"/>
    </source>
</evidence>
<feature type="transmembrane region" description="Helical" evidence="9">
    <location>
        <begin position="515"/>
        <end position="540"/>
    </location>
</feature>
<evidence type="ECO:0000256" key="8">
    <source>
        <dbReference type="SAM" id="MobiDB-lite"/>
    </source>
</evidence>
<dbReference type="GO" id="GO:0005509">
    <property type="term" value="F:calcium ion binding"/>
    <property type="evidence" value="ECO:0007669"/>
    <property type="project" value="InterPro"/>
</dbReference>
<feature type="non-terminal residue" evidence="11">
    <location>
        <position position="1"/>
    </location>
</feature>
<feature type="compositionally biased region" description="Pro residues" evidence="8">
    <location>
        <begin position="476"/>
        <end position="486"/>
    </location>
</feature>
<keyword evidence="7" id="KW-0568">Pathogenesis-related protein</keyword>
<keyword evidence="12" id="KW-1185">Reference proteome</keyword>
<evidence type="ECO:0000256" key="2">
    <source>
        <dbReference type="ARBA" id="ARBA00006574"/>
    </source>
</evidence>
<dbReference type="PANTHER" id="PTHR31942:SF52">
    <property type="entry name" value="MLO-LIKE PROTEIN 1"/>
    <property type="match status" value="1"/>
</dbReference>
<reference evidence="11" key="2">
    <citation type="journal article" date="2023" name="Microbiol Resour">
        <title>Decontamination and Annotation of the Draft Genome Sequence of the Oomycete Lagenidium giganteum ARSEF 373.</title>
        <authorList>
            <person name="Morgan W.R."/>
            <person name="Tartar A."/>
        </authorList>
    </citation>
    <scope>NUCLEOTIDE SEQUENCE</scope>
    <source>
        <strain evidence="11">ARSEF 373</strain>
    </source>
</reference>
<accession>A0AAV2YIX1</accession>
<sequence>FLLPCDPPLSNVACREQRRNKELVLIAVLKPTVTFAAVETSSLGRPGHSCICGSETIGRLGGQEAGWRGNLALIVIAMGSVSLFRVGDDVELWRVLVNLSILVLFVVVFEQLLHHSERKLKRFPKYQRMLSKVYRELMILGFIGLGIKLVKEASHVDAYSPTMVAFQVADLTIFILALALIVQSMCIFVRLRRRNVRIDRAEMMTATDLADAVDVMQNHTRGSQLPCTRWWCNLWANVTRQPGSRQLTPNECDEMAQMRVLRHLFLCRYKLPQAFPFSKYLRQAQDNQITHMIDVEMSTWVLLLAAAWGIDLSTELLASVNAEEENYALLVIFLIFSWLLTLLHVGVDYYFRFCLRQLLRAAGYTGATDMLSSLRAIAVEEERLIKDEHTIDPIKAMQVVQDKYEARRIKHKQHHHHCIEHDTGLQLLVMAASKVCDFCCRRHARDRDQSTDLPYETPREREGTTTWSSDLDSPSPSVPFTPPPPGHTHHARFERQTSLVQPIQIRYFSRKVCHFGVMFLLMLNGFYTALMLQCIVYQLGYMYEDFGLIPVLAVPLPLLLNVVYFQPRIFRVFVLVSSVFRVDVSTLSEVINHFSEIVDLRSEFCTSLSDCMKAARKTRNDLEEELHVRDPKRTGFVEVEELRSALRCVGFHLSIFRFNSVAKLVFRLQGAKVEYAQVLRLESLANQSEAVRVIGRASIRGGHLRRSIVLPNTEDIEIALHTSTNSEPTQASDGTHGAKLAKPRSMPLHPTLSDAPHPEPAPSSPHRDRVLQRGGSTRALVSLYHND</sequence>
<dbReference type="InterPro" id="IPR002048">
    <property type="entry name" value="EF_hand_dom"/>
</dbReference>
<evidence type="ECO:0000313" key="11">
    <source>
        <dbReference type="EMBL" id="DAZ93783.1"/>
    </source>
</evidence>
<feature type="region of interest" description="Disordered" evidence="8">
    <location>
        <begin position="449"/>
        <end position="491"/>
    </location>
</feature>